<dbReference type="PANTHER" id="PTHR37309:SF1">
    <property type="entry name" value="SLR0284 PROTEIN"/>
    <property type="match status" value="1"/>
</dbReference>
<proteinExistence type="predicted"/>
<feature type="transmembrane region" description="Helical" evidence="1">
    <location>
        <begin position="108"/>
        <end position="130"/>
    </location>
</feature>
<dbReference type="EMBL" id="SLWA01000001">
    <property type="protein sequence ID" value="TCN60459.1"/>
    <property type="molecule type" value="Genomic_DNA"/>
</dbReference>
<keyword evidence="1" id="KW-0812">Transmembrane</keyword>
<evidence type="ECO:0000256" key="1">
    <source>
        <dbReference type="SAM" id="Phobius"/>
    </source>
</evidence>
<dbReference type="PANTHER" id="PTHR37309">
    <property type="entry name" value="SLR0284 PROTEIN"/>
    <property type="match status" value="1"/>
</dbReference>
<accession>A0ABY2B554</accession>
<dbReference type="Proteomes" id="UP000295270">
    <property type="component" value="Unassembled WGS sequence"/>
</dbReference>
<evidence type="ECO:0000313" key="2">
    <source>
        <dbReference type="EMBL" id="TCN60459.1"/>
    </source>
</evidence>
<name>A0ABY2B554_9FLAO</name>
<organism evidence="2 3">
    <name type="scientific">Flavobacterium circumlabens</name>
    <dbReference type="NCBI Taxonomy" id="2133765"/>
    <lineage>
        <taxon>Bacteria</taxon>
        <taxon>Pseudomonadati</taxon>
        <taxon>Bacteroidota</taxon>
        <taxon>Flavobacteriia</taxon>
        <taxon>Flavobacteriales</taxon>
        <taxon>Flavobacteriaceae</taxon>
        <taxon>Flavobacterium</taxon>
    </lineage>
</organism>
<evidence type="ECO:0000313" key="3">
    <source>
        <dbReference type="Proteomes" id="UP000295270"/>
    </source>
</evidence>
<feature type="transmembrane region" description="Helical" evidence="1">
    <location>
        <begin position="23"/>
        <end position="41"/>
    </location>
</feature>
<dbReference type="InterPro" id="IPR007165">
    <property type="entry name" value="Phage_holin_4_2"/>
</dbReference>
<gene>
    <name evidence="2" type="ORF">EV142_10125</name>
</gene>
<dbReference type="Pfam" id="PF04020">
    <property type="entry name" value="Phage_holin_4_2"/>
    <property type="match status" value="1"/>
</dbReference>
<sequence>MQWWIIIKFITFIETLNQKNMKLLLRLLVTAALVLLIANVLSGVHVASFGTAVIVAVVLGLLNIFIKPILVILTLPVTVITLGLFLLVINAIIILLCTHIVGGFAVDSFWTALIFSVILSVLQSITYKIVGDDK</sequence>
<feature type="transmembrane region" description="Helical" evidence="1">
    <location>
        <begin position="73"/>
        <end position="102"/>
    </location>
</feature>
<protein>
    <submittedName>
        <fullName evidence="2">Membrane protein</fullName>
    </submittedName>
</protein>
<comment type="caution">
    <text evidence="2">The sequence shown here is derived from an EMBL/GenBank/DDBJ whole genome shotgun (WGS) entry which is preliminary data.</text>
</comment>
<reference evidence="2 3" key="1">
    <citation type="journal article" date="2015" name="Stand. Genomic Sci.">
        <title>Genomic Encyclopedia of Bacterial and Archaeal Type Strains, Phase III: the genomes of soil and plant-associated and newly described type strains.</title>
        <authorList>
            <person name="Whitman W.B."/>
            <person name="Woyke T."/>
            <person name="Klenk H.P."/>
            <person name="Zhou Y."/>
            <person name="Lilburn T.G."/>
            <person name="Beck B.J."/>
            <person name="De Vos P."/>
            <person name="Vandamme P."/>
            <person name="Eisen J.A."/>
            <person name="Garrity G."/>
            <person name="Hugenholtz P."/>
            <person name="Kyrpides N.C."/>
        </authorList>
    </citation>
    <scope>NUCLEOTIDE SEQUENCE [LARGE SCALE GENOMIC DNA]</scope>
    <source>
        <strain evidence="2 3">P5626</strain>
    </source>
</reference>
<keyword evidence="3" id="KW-1185">Reference proteome</keyword>
<keyword evidence="1" id="KW-1133">Transmembrane helix</keyword>
<feature type="transmembrane region" description="Helical" evidence="1">
    <location>
        <begin position="47"/>
        <end position="66"/>
    </location>
</feature>
<keyword evidence="1" id="KW-0472">Membrane</keyword>